<feature type="chain" id="PRO_5008381596" description="Lysozyme inhibitor LprI N-terminal domain-containing protein" evidence="1">
    <location>
        <begin position="30"/>
        <end position="339"/>
    </location>
</feature>
<dbReference type="RefSeq" id="WP_186406164.1">
    <property type="nucleotide sequence ID" value="NZ_FLQX01000090.1"/>
</dbReference>
<keyword evidence="5" id="KW-1185">Reference proteome</keyword>
<dbReference type="Pfam" id="PF07007">
    <property type="entry name" value="LprI"/>
    <property type="match status" value="1"/>
</dbReference>
<keyword evidence="1" id="KW-0732">Signal</keyword>
<reference evidence="4 5" key="1">
    <citation type="submission" date="2016-06" db="EMBL/GenBank/DDBJ databases">
        <authorList>
            <person name="Kjaerup R.B."/>
            <person name="Dalgaard T.S."/>
            <person name="Juul-Madsen H.R."/>
        </authorList>
    </citation>
    <scope>NUCLEOTIDE SEQUENCE [LARGE SCALE GENOMIC DNA]</scope>
    <source>
        <strain evidence="4">3</strain>
    </source>
</reference>
<dbReference type="InterPro" id="IPR052755">
    <property type="entry name" value="Lysozyme_Inhibitor_LprI"/>
</dbReference>
<dbReference type="InterPro" id="IPR021729">
    <property type="entry name" value="DUF3298"/>
</dbReference>
<dbReference type="InterPro" id="IPR009739">
    <property type="entry name" value="LprI-like_N"/>
</dbReference>
<dbReference type="PANTHER" id="PTHR37549">
    <property type="entry name" value="LIPOPROTEIN LPRI"/>
    <property type="match status" value="1"/>
</dbReference>
<dbReference type="EMBL" id="FLQX01000090">
    <property type="protein sequence ID" value="SBT04778.1"/>
    <property type="molecule type" value="Genomic_DNA"/>
</dbReference>
<dbReference type="STRING" id="1860102.ACCAA_180054"/>
<protein>
    <recommendedName>
        <fullName evidence="6">Lysozyme inhibitor LprI N-terminal domain-containing protein</fullName>
    </recommendedName>
</protein>
<sequence length="339" mass="36355">MRRHPSPGCFALTAITASLLLGAGTFAMAASFDCAKAGTLVEKTLCGNADLGKLDESVAQTYQQLLVSVGSPWDDLVKKSQREWLKARNDDANTAAPGKEMVNALTASLKARLASLNGALTTQNGLRFLTVDRVALHKLDKTDIPADSAYARQRYVRQSRSPVYLLSDVPGAKAFNARMDKDFALPKEPAGGSSEETGSAASVNFASPELLSITIVSDYFGIGAAHPMAALTQFNYMLAEGRTLSAKDIFTSKAYGDIITRHATKQFKKADLEPFAKPAEVRALVLDPQNWALSPKGLEVIISPDSLFPHAAGSPEIPALPWKTFKGQLTPLATKLFGQ</sequence>
<evidence type="ECO:0000313" key="5">
    <source>
        <dbReference type="Proteomes" id="UP000199169"/>
    </source>
</evidence>
<feature type="domain" description="DUF3298" evidence="3">
    <location>
        <begin position="247"/>
        <end position="317"/>
    </location>
</feature>
<evidence type="ECO:0008006" key="6">
    <source>
        <dbReference type="Google" id="ProtNLM"/>
    </source>
</evidence>
<dbReference type="Pfam" id="PF11738">
    <property type="entry name" value="DUF3298"/>
    <property type="match status" value="1"/>
</dbReference>
<organism evidence="4 5">
    <name type="scientific">Candidatus Accumulibacter aalborgensis</name>
    <dbReference type="NCBI Taxonomy" id="1860102"/>
    <lineage>
        <taxon>Bacteria</taxon>
        <taxon>Pseudomonadati</taxon>
        <taxon>Pseudomonadota</taxon>
        <taxon>Betaproteobacteria</taxon>
        <taxon>Candidatus Accumulibacter</taxon>
    </lineage>
</organism>
<dbReference type="Proteomes" id="UP000199169">
    <property type="component" value="Unassembled WGS sequence"/>
</dbReference>
<dbReference type="GO" id="GO:0005576">
    <property type="term" value="C:extracellular region"/>
    <property type="evidence" value="ECO:0007669"/>
    <property type="project" value="TreeGrafter"/>
</dbReference>
<dbReference type="AlphaFoldDB" id="A0A1A8XLF4"/>
<dbReference type="Gene3D" id="1.20.1270.180">
    <property type="match status" value="1"/>
</dbReference>
<dbReference type="PANTHER" id="PTHR37549:SF1">
    <property type="entry name" value="LIPOPROTEIN LPRI"/>
    <property type="match status" value="1"/>
</dbReference>
<dbReference type="InterPro" id="IPR037126">
    <property type="entry name" value="PdaC/RsiV-like_sf"/>
</dbReference>
<proteinExistence type="predicted"/>
<feature type="signal peptide" evidence="1">
    <location>
        <begin position="1"/>
        <end position="29"/>
    </location>
</feature>
<dbReference type="Gene3D" id="3.90.640.20">
    <property type="entry name" value="Heat-shock cognate protein, ATPase"/>
    <property type="match status" value="1"/>
</dbReference>
<evidence type="ECO:0000259" key="2">
    <source>
        <dbReference type="Pfam" id="PF07007"/>
    </source>
</evidence>
<evidence type="ECO:0000313" key="4">
    <source>
        <dbReference type="EMBL" id="SBT04778.1"/>
    </source>
</evidence>
<evidence type="ECO:0000256" key="1">
    <source>
        <dbReference type="SAM" id="SignalP"/>
    </source>
</evidence>
<gene>
    <name evidence="4" type="ORF">ACCAA_180054</name>
</gene>
<feature type="domain" description="Lysozyme inhibitor LprI-like N-terminal" evidence="2">
    <location>
        <begin position="36"/>
        <end position="96"/>
    </location>
</feature>
<evidence type="ECO:0000259" key="3">
    <source>
        <dbReference type="Pfam" id="PF11738"/>
    </source>
</evidence>
<accession>A0A1A8XLF4</accession>
<name>A0A1A8XLF4_9PROT</name>